<dbReference type="EMBL" id="BAABGU010000012">
    <property type="protein sequence ID" value="GAA4569558.1"/>
    <property type="molecule type" value="Genomic_DNA"/>
</dbReference>
<evidence type="ECO:0000313" key="1">
    <source>
        <dbReference type="EMBL" id="GAA4569558.1"/>
    </source>
</evidence>
<dbReference type="RefSeq" id="WP_346119389.1">
    <property type="nucleotide sequence ID" value="NZ_BAABGU010000012.1"/>
</dbReference>
<keyword evidence="2" id="KW-1185">Reference proteome</keyword>
<reference evidence="2" key="1">
    <citation type="journal article" date="2019" name="Int. J. Syst. Evol. Microbiol.">
        <title>The Global Catalogue of Microorganisms (GCM) 10K type strain sequencing project: providing services to taxonomists for standard genome sequencing and annotation.</title>
        <authorList>
            <consortium name="The Broad Institute Genomics Platform"/>
            <consortium name="The Broad Institute Genome Sequencing Center for Infectious Disease"/>
            <person name="Wu L."/>
            <person name="Ma J."/>
        </authorList>
    </citation>
    <scope>NUCLEOTIDE SEQUENCE [LARGE SCALE GENOMIC DNA]</scope>
    <source>
        <strain evidence="2">JCM 3175</strain>
    </source>
</reference>
<comment type="caution">
    <text evidence="1">The sequence shown here is derived from an EMBL/GenBank/DDBJ whole genome shotgun (WGS) entry which is preliminary data.</text>
</comment>
<proteinExistence type="predicted"/>
<sequence length="43" mass="4736">MHDRRVVLPYPIEQDKLTHDLQIALGTALASLAQNDCAASTRC</sequence>
<dbReference type="Proteomes" id="UP001500307">
    <property type="component" value="Unassembled WGS sequence"/>
</dbReference>
<organism evidence="1 2">
    <name type="scientific">Micromonospora coerulea</name>
    <dbReference type="NCBI Taxonomy" id="47856"/>
    <lineage>
        <taxon>Bacteria</taxon>
        <taxon>Bacillati</taxon>
        <taxon>Actinomycetota</taxon>
        <taxon>Actinomycetes</taxon>
        <taxon>Micromonosporales</taxon>
        <taxon>Micromonosporaceae</taxon>
        <taxon>Micromonospora</taxon>
    </lineage>
</organism>
<evidence type="ECO:0000313" key="2">
    <source>
        <dbReference type="Proteomes" id="UP001500307"/>
    </source>
</evidence>
<accession>A0ABP8SJX5</accession>
<protein>
    <submittedName>
        <fullName evidence="1">Uncharacterized protein</fullName>
    </submittedName>
</protein>
<gene>
    <name evidence="1" type="ORF">GCM10023176_26430</name>
</gene>
<name>A0ABP8SJX5_9ACTN</name>